<evidence type="ECO:0000256" key="1">
    <source>
        <dbReference type="SAM" id="MobiDB-lite"/>
    </source>
</evidence>
<dbReference type="AlphaFoldDB" id="A0AA40CLV4"/>
<gene>
    <name evidence="4" type="ORF">B0T16DRAFT_439271</name>
</gene>
<feature type="region of interest" description="Disordered" evidence="1">
    <location>
        <begin position="316"/>
        <end position="335"/>
    </location>
</feature>
<feature type="compositionally biased region" description="Low complexity" evidence="1">
    <location>
        <begin position="358"/>
        <end position="368"/>
    </location>
</feature>
<feature type="compositionally biased region" description="Polar residues" evidence="1">
    <location>
        <begin position="369"/>
        <end position="395"/>
    </location>
</feature>
<dbReference type="PROSITE" id="PS51257">
    <property type="entry name" value="PROKAR_LIPOPROTEIN"/>
    <property type="match status" value="1"/>
</dbReference>
<feature type="region of interest" description="Disordered" evidence="1">
    <location>
        <begin position="351"/>
        <end position="417"/>
    </location>
</feature>
<name>A0AA40CLV4_9PEZI</name>
<dbReference type="InterPro" id="IPR003609">
    <property type="entry name" value="Pan_app"/>
</dbReference>
<feature type="compositionally biased region" description="Basic and acidic residues" evidence="1">
    <location>
        <begin position="1"/>
        <end position="12"/>
    </location>
</feature>
<feature type="transmembrane region" description="Helical" evidence="2">
    <location>
        <begin position="284"/>
        <end position="307"/>
    </location>
</feature>
<proteinExistence type="predicted"/>
<accession>A0AA40CLV4</accession>
<evidence type="ECO:0000313" key="5">
    <source>
        <dbReference type="Proteomes" id="UP001174936"/>
    </source>
</evidence>
<organism evidence="4 5">
    <name type="scientific">Cercophora newfieldiana</name>
    <dbReference type="NCBI Taxonomy" id="92897"/>
    <lineage>
        <taxon>Eukaryota</taxon>
        <taxon>Fungi</taxon>
        <taxon>Dikarya</taxon>
        <taxon>Ascomycota</taxon>
        <taxon>Pezizomycotina</taxon>
        <taxon>Sordariomycetes</taxon>
        <taxon>Sordariomycetidae</taxon>
        <taxon>Sordariales</taxon>
        <taxon>Lasiosphaeriaceae</taxon>
        <taxon>Cercophora</taxon>
    </lineage>
</organism>
<sequence>MGFEKGAVERRQQASPCPNRNGTQIGNTQTFTLSCGTDIGGNVINTLEAFDLLACADLCSSFHPRCDGISFDGATCQLKARLSPVGVRPSRRIDSAVAIFPAASSNCATVGASQSSLGKTFSIACGTVIAGFDMVQNFAPTFQDCMGQCSATNGCAAISFDATLDQGFKNCYLKSVVTDATLVVADARVDTALLQGVGNAAAPNGQGVATIPIPTPQQTGAAVFTPPALNPAGNPTAAPTLVTDIFAQPTQTVPGFVFPTGNSLGTTATADAAAAQGDSGSSNAWIAAPVVGSVAAIALIVLSFIMLKRRRLGNRVGLNSSNSSTDSLQQKKNNISRPMAISSMFMSWLPTGRRGSRDSGSGSAGVSRTRSGMGNFSEVTGKQPPSRSSMRTSVTGLVRPGLAIGGERLDDVEEGGEKKMELRNSLNGLGQNRWS</sequence>
<keyword evidence="2" id="KW-0472">Membrane</keyword>
<keyword evidence="2" id="KW-1133">Transmembrane helix</keyword>
<dbReference type="EMBL" id="JAULSV010000006">
    <property type="protein sequence ID" value="KAK0641749.1"/>
    <property type="molecule type" value="Genomic_DNA"/>
</dbReference>
<protein>
    <recommendedName>
        <fullName evidence="3">Apple domain-containing protein</fullName>
    </recommendedName>
</protein>
<comment type="caution">
    <text evidence="4">The sequence shown here is derived from an EMBL/GenBank/DDBJ whole genome shotgun (WGS) entry which is preliminary data.</text>
</comment>
<feature type="compositionally biased region" description="Polar residues" evidence="1">
    <location>
        <begin position="13"/>
        <end position="23"/>
    </location>
</feature>
<feature type="region of interest" description="Disordered" evidence="1">
    <location>
        <begin position="1"/>
        <end position="23"/>
    </location>
</feature>
<evidence type="ECO:0000256" key="2">
    <source>
        <dbReference type="SAM" id="Phobius"/>
    </source>
</evidence>
<dbReference type="Pfam" id="PF14295">
    <property type="entry name" value="PAN_4"/>
    <property type="match status" value="2"/>
</dbReference>
<feature type="compositionally biased region" description="Polar residues" evidence="1">
    <location>
        <begin position="317"/>
        <end position="335"/>
    </location>
</feature>
<reference evidence="4" key="1">
    <citation type="submission" date="2023-06" db="EMBL/GenBank/DDBJ databases">
        <title>Genome-scale phylogeny and comparative genomics of the fungal order Sordariales.</title>
        <authorList>
            <consortium name="Lawrence Berkeley National Laboratory"/>
            <person name="Hensen N."/>
            <person name="Bonometti L."/>
            <person name="Westerberg I."/>
            <person name="Brannstrom I.O."/>
            <person name="Guillou S."/>
            <person name="Cros-Aarteil S."/>
            <person name="Calhoun S."/>
            <person name="Haridas S."/>
            <person name="Kuo A."/>
            <person name="Mondo S."/>
            <person name="Pangilinan J."/>
            <person name="Riley R."/>
            <person name="Labutti K."/>
            <person name="Andreopoulos B."/>
            <person name="Lipzen A."/>
            <person name="Chen C."/>
            <person name="Yanf M."/>
            <person name="Daum C."/>
            <person name="Ng V."/>
            <person name="Clum A."/>
            <person name="Steindorff A."/>
            <person name="Ohm R."/>
            <person name="Martin F."/>
            <person name="Silar P."/>
            <person name="Natvig D."/>
            <person name="Lalanne C."/>
            <person name="Gautier V."/>
            <person name="Ament-Velasquez S.L."/>
            <person name="Kruys A."/>
            <person name="Hutchinson M.I."/>
            <person name="Powell A.J."/>
            <person name="Barry K."/>
            <person name="Miller A.N."/>
            <person name="Grigoriev I.V."/>
            <person name="Debuchy R."/>
            <person name="Gladieux P."/>
            <person name="Thoren M.H."/>
            <person name="Johannesson H."/>
        </authorList>
    </citation>
    <scope>NUCLEOTIDE SEQUENCE</scope>
    <source>
        <strain evidence="4">SMH2532-1</strain>
    </source>
</reference>
<dbReference type="Proteomes" id="UP001174936">
    <property type="component" value="Unassembled WGS sequence"/>
</dbReference>
<feature type="domain" description="Apple" evidence="3">
    <location>
        <begin position="37"/>
        <end position="78"/>
    </location>
</feature>
<evidence type="ECO:0000259" key="3">
    <source>
        <dbReference type="Pfam" id="PF14295"/>
    </source>
</evidence>
<keyword evidence="5" id="KW-1185">Reference proteome</keyword>
<keyword evidence="2" id="KW-0812">Transmembrane</keyword>
<dbReference type="Gene3D" id="3.50.4.10">
    <property type="entry name" value="Hepatocyte Growth Factor"/>
    <property type="match status" value="1"/>
</dbReference>
<feature type="domain" description="Apple" evidence="3">
    <location>
        <begin position="126"/>
        <end position="174"/>
    </location>
</feature>
<evidence type="ECO:0000313" key="4">
    <source>
        <dbReference type="EMBL" id="KAK0641749.1"/>
    </source>
</evidence>